<evidence type="ECO:0000313" key="1">
    <source>
        <dbReference type="EMBL" id="MBO3663881.1"/>
    </source>
</evidence>
<dbReference type="Proteomes" id="UP000680132">
    <property type="component" value="Unassembled WGS sequence"/>
</dbReference>
<name>A0A939QSL2_9MICO</name>
<evidence type="ECO:0000313" key="2">
    <source>
        <dbReference type="Proteomes" id="UP000680132"/>
    </source>
</evidence>
<comment type="caution">
    <text evidence="1">The sequence shown here is derived from an EMBL/GenBank/DDBJ whole genome shotgun (WGS) entry which is preliminary data.</text>
</comment>
<accession>A0A939QSL2</accession>
<dbReference type="EMBL" id="JAGFOA010000004">
    <property type="protein sequence ID" value="MBO3663881.1"/>
    <property type="molecule type" value="Genomic_DNA"/>
</dbReference>
<gene>
    <name evidence="1" type="ORF">J5V96_10190</name>
</gene>
<protein>
    <submittedName>
        <fullName evidence="1">Uncharacterized protein</fullName>
    </submittedName>
</protein>
<keyword evidence="2" id="KW-1185">Reference proteome</keyword>
<dbReference type="AlphaFoldDB" id="A0A939QSL2"/>
<sequence length="81" mass="8661">MCTNTDARPYRVSLLQDFYNEVLAAVRGVCGIPTTGPTTGCPVLSRLIETAARERADKTAEGATLDPRRAAIASRSAIVRP</sequence>
<proteinExistence type="predicted"/>
<reference evidence="1" key="1">
    <citation type="submission" date="2021-03" db="EMBL/GenBank/DDBJ databases">
        <title>Microbacterium sp. nov., a novel actinobacterium isolated from cow dung.</title>
        <authorList>
            <person name="Zhang L."/>
        </authorList>
    </citation>
    <scope>NUCLEOTIDE SEQUENCE</scope>
    <source>
        <strain evidence="1">NEAU-LLB</strain>
    </source>
</reference>
<dbReference type="RefSeq" id="WP_208503454.1">
    <property type="nucleotide sequence ID" value="NZ_JAGFOA010000004.1"/>
</dbReference>
<organism evidence="1 2">
    <name type="scientific">Microbacterium stercoris</name>
    <dbReference type="NCBI Taxonomy" id="2820289"/>
    <lineage>
        <taxon>Bacteria</taxon>
        <taxon>Bacillati</taxon>
        <taxon>Actinomycetota</taxon>
        <taxon>Actinomycetes</taxon>
        <taxon>Micrococcales</taxon>
        <taxon>Microbacteriaceae</taxon>
        <taxon>Microbacterium</taxon>
    </lineage>
</organism>